<sequence>MTTDADSRIIAARRITAHVAELLQADLSLRLWNGEVLPLGPNARDDIQIVIARPSAVRRLLLKPGLMTLFEMFATGDMRIEGGSPLEAADRWDHGRAIHLAKRADKMLIAKAAIPFLLSGSDAGATQLPEWDKTGNDGIGADKAGRSDKDFIQFHYDVGNDFYRLFLDPEMVYSSAYFTDHNTTLEAAQEELDRICRKLRLQPGQKLLDVGCGWAGLSCWAAKHYGVTVHGVTLSQAQLDYGRAKVEREGLSDKITLELKDYRDVVGEYDAISQVEMFEHVGFANHERHFLEMKRLLKPRGLYFHQASVRRGGLDPIKATNTTKVITRFIFPGGELDTIGMTVTNLGRLGFETLDVEDMREHFELTLQHWEDRLYAKREEAYAMVGEARTRLWLIYFALFKKSFERGSVLVYQTVAQKRRPGPSGLPLDRKSLYADRPVPAMTKVAKAPAKPARGVRAAVSKAIAKVTGKKSRAKPA</sequence>
<accession>A0A975C2E8</accession>
<dbReference type="EMBL" id="CP062222">
    <property type="protein sequence ID" value="QTC90600.1"/>
    <property type="molecule type" value="Genomic_DNA"/>
</dbReference>
<organism evidence="7 8">
    <name type="scientific">Brevundimonas goettingensis</name>
    <dbReference type="NCBI Taxonomy" id="2774190"/>
    <lineage>
        <taxon>Bacteria</taxon>
        <taxon>Pseudomonadati</taxon>
        <taxon>Pseudomonadota</taxon>
        <taxon>Alphaproteobacteria</taxon>
        <taxon>Caulobacterales</taxon>
        <taxon>Caulobacteraceae</taxon>
        <taxon>Brevundimonas</taxon>
    </lineage>
</organism>
<evidence type="ECO:0000256" key="2">
    <source>
        <dbReference type="ARBA" id="ARBA00022603"/>
    </source>
</evidence>
<dbReference type="AlphaFoldDB" id="A0A975C2E8"/>
<evidence type="ECO:0000256" key="1">
    <source>
        <dbReference type="ARBA" id="ARBA00010815"/>
    </source>
</evidence>
<keyword evidence="3" id="KW-0808">Transferase</keyword>
<dbReference type="GO" id="GO:0008168">
    <property type="term" value="F:methyltransferase activity"/>
    <property type="evidence" value="ECO:0007669"/>
    <property type="project" value="UniProtKB-KW"/>
</dbReference>
<comment type="similarity">
    <text evidence="1">Belongs to the CFA/CMAS family.</text>
</comment>
<dbReference type="InterPro" id="IPR050723">
    <property type="entry name" value="CFA/CMAS"/>
</dbReference>
<evidence type="ECO:0000256" key="5">
    <source>
        <dbReference type="ARBA" id="ARBA00023098"/>
    </source>
</evidence>
<dbReference type="SMART" id="SM00828">
    <property type="entry name" value="PKS_MT"/>
    <property type="match status" value="1"/>
</dbReference>
<keyword evidence="8" id="KW-1185">Reference proteome</keyword>
<evidence type="ECO:0000256" key="4">
    <source>
        <dbReference type="ARBA" id="ARBA00022691"/>
    </source>
</evidence>
<dbReference type="GO" id="GO:0032259">
    <property type="term" value="P:methylation"/>
    <property type="evidence" value="ECO:0007669"/>
    <property type="project" value="UniProtKB-KW"/>
</dbReference>
<keyword evidence="4" id="KW-0949">S-adenosyl-L-methionine</keyword>
<dbReference type="PANTHER" id="PTHR43667:SF1">
    <property type="entry name" value="CYCLOPROPANE-FATTY-ACYL-PHOSPHOLIPID SYNTHASE"/>
    <property type="match status" value="1"/>
</dbReference>
<dbReference type="PANTHER" id="PTHR43667">
    <property type="entry name" value="CYCLOPROPANE-FATTY-ACYL-PHOSPHOLIPID SYNTHASE"/>
    <property type="match status" value="1"/>
</dbReference>
<dbReference type="RefSeq" id="WP_207869125.1">
    <property type="nucleotide sequence ID" value="NZ_CP062222.1"/>
</dbReference>
<dbReference type="InterPro" id="IPR029063">
    <property type="entry name" value="SAM-dependent_MTases_sf"/>
</dbReference>
<evidence type="ECO:0000259" key="6">
    <source>
        <dbReference type="SMART" id="SM00828"/>
    </source>
</evidence>
<dbReference type="Gene3D" id="3.40.50.150">
    <property type="entry name" value="Vaccinia Virus protein VP39"/>
    <property type="match status" value="1"/>
</dbReference>
<dbReference type="InterPro" id="IPR003333">
    <property type="entry name" value="CMAS"/>
</dbReference>
<evidence type="ECO:0000313" key="7">
    <source>
        <dbReference type="EMBL" id="QTC90600.1"/>
    </source>
</evidence>
<keyword evidence="2 7" id="KW-0489">Methyltransferase</keyword>
<dbReference type="InterPro" id="IPR020803">
    <property type="entry name" value="MeTfrase_dom"/>
</dbReference>
<gene>
    <name evidence="7" type="ORF">IFJ75_15235</name>
</gene>
<proteinExistence type="inferred from homology"/>
<dbReference type="Proteomes" id="UP000663918">
    <property type="component" value="Chromosome"/>
</dbReference>
<dbReference type="PIRSF" id="PIRSF003085">
    <property type="entry name" value="CMAS"/>
    <property type="match status" value="1"/>
</dbReference>
<dbReference type="SUPFAM" id="SSF53335">
    <property type="entry name" value="S-adenosyl-L-methionine-dependent methyltransferases"/>
    <property type="match status" value="1"/>
</dbReference>
<dbReference type="CDD" id="cd02440">
    <property type="entry name" value="AdoMet_MTases"/>
    <property type="match status" value="1"/>
</dbReference>
<evidence type="ECO:0000256" key="3">
    <source>
        <dbReference type="ARBA" id="ARBA00022679"/>
    </source>
</evidence>
<dbReference type="KEGG" id="bgoe:IFJ75_15235"/>
<protein>
    <submittedName>
        <fullName evidence="7">Class I SAM-dependent methyltransferase</fullName>
    </submittedName>
</protein>
<reference evidence="7" key="1">
    <citation type="submission" date="2020-09" db="EMBL/GenBank/DDBJ databases">
        <title>Brevundimonas sp. LVF2 isolated from a puddle in Goettingen, Germany.</title>
        <authorList>
            <person name="Friedrich I."/>
            <person name="Klassen A."/>
            <person name="Hannes N."/>
            <person name="Schneider D."/>
            <person name="Hertel R."/>
            <person name="Daniel R."/>
        </authorList>
    </citation>
    <scope>NUCLEOTIDE SEQUENCE</scope>
    <source>
        <strain evidence="7">LVF2</strain>
    </source>
</reference>
<dbReference type="Pfam" id="PF02353">
    <property type="entry name" value="CMAS"/>
    <property type="match status" value="1"/>
</dbReference>
<feature type="domain" description="Polyketide synthase-like methyltransferase" evidence="6">
    <location>
        <begin position="162"/>
        <end position="423"/>
    </location>
</feature>
<evidence type="ECO:0000313" key="8">
    <source>
        <dbReference type="Proteomes" id="UP000663918"/>
    </source>
</evidence>
<dbReference type="GO" id="GO:0008610">
    <property type="term" value="P:lipid biosynthetic process"/>
    <property type="evidence" value="ECO:0007669"/>
    <property type="project" value="InterPro"/>
</dbReference>
<name>A0A975C2E8_9CAUL</name>
<keyword evidence="5" id="KW-0443">Lipid metabolism</keyword>